<dbReference type="InterPro" id="IPR004593">
    <property type="entry name" value="SbcD"/>
</dbReference>
<comment type="subunit">
    <text evidence="2 7">Heterodimer of SbcC and SbcD.</text>
</comment>
<dbReference type="PANTHER" id="PTHR30337">
    <property type="entry name" value="COMPONENT OF ATP-DEPENDENT DSDNA EXONUCLEASE"/>
    <property type="match status" value="1"/>
</dbReference>
<gene>
    <name evidence="7" type="primary">sbcD</name>
    <name evidence="10" type="ORF">K8V39_06440</name>
</gene>
<dbReference type="InterPro" id="IPR041796">
    <property type="entry name" value="Mre11_N"/>
</dbReference>
<evidence type="ECO:0000256" key="1">
    <source>
        <dbReference type="ARBA" id="ARBA00010555"/>
    </source>
</evidence>
<dbReference type="InterPro" id="IPR029052">
    <property type="entry name" value="Metallo-depent_PP-like"/>
</dbReference>
<dbReference type="Gene3D" id="3.60.21.10">
    <property type="match status" value="1"/>
</dbReference>
<name>A0A9D2VY31_9FIRM</name>
<dbReference type="GO" id="GO:0006260">
    <property type="term" value="P:DNA replication"/>
    <property type="evidence" value="ECO:0007669"/>
    <property type="project" value="UniProtKB-KW"/>
</dbReference>
<dbReference type="InterPro" id="IPR050535">
    <property type="entry name" value="DNA_Repair-Maintenance_Comp"/>
</dbReference>
<dbReference type="GO" id="GO:0006310">
    <property type="term" value="P:DNA recombination"/>
    <property type="evidence" value="ECO:0007669"/>
    <property type="project" value="UniProtKB-KW"/>
</dbReference>
<keyword evidence="4 7" id="KW-0540">Nuclease</keyword>
<keyword evidence="7" id="KW-0235">DNA replication</keyword>
<evidence type="ECO:0000256" key="3">
    <source>
        <dbReference type="ARBA" id="ARBA00013365"/>
    </source>
</evidence>
<keyword evidence="6 7" id="KW-0269">Exonuclease</keyword>
<dbReference type="GO" id="GO:0004519">
    <property type="term" value="F:endonuclease activity"/>
    <property type="evidence" value="ECO:0007669"/>
    <property type="project" value="UniProtKB-KW"/>
</dbReference>
<comment type="function">
    <text evidence="7">SbcCD cleaves DNA hairpin structures. These structures can inhibit DNA replication and are intermediates in certain DNA recombination reactions. The complex acts as a 3'-&gt;5' double strand exonuclease that can open hairpins. It also has a 5' single-strand endonuclease activity.</text>
</comment>
<evidence type="ECO:0000259" key="8">
    <source>
        <dbReference type="Pfam" id="PF00149"/>
    </source>
</evidence>
<dbReference type="InterPro" id="IPR026843">
    <property type="entry name" value="SbcD_C"/>
</dbReference>
<evidence type="ECO:0000256" key="5">
    <source>
        <dbReference type="ARBA" id="ARBA00022801"/>
    </source>
</evidence>
<keyword evidence="5 7" id="KW-0378">Hydrolase</keyword>
<dbReference type="EMBL" id="DYXE01000055">
    <property type="protein sequence ID" value="HJH49885.1"/>
    <property type="molecule type" value="Genomic_DNA"/>
</dbReference>
<dbReference type="RefSeq" id="WP_277272027.1">
    <property type="nucleotide sequence ID" value="NZ_DYXE01000055.1"/>
</dbReference>
<dbReference type="NCBIfam" id="TIGR00619">
    <property type="entry name" value="sbcd"/>
    <property type="match status" value="1"/>
</dbReference>
<dbReference type="PANTHER" id="PTHR30337:SF0">
    <property type="entry name" value="NUCLEASE SBCCD SUBUNIT D"/>
    <property type="match status" value="1"/>
</dbReference>
<dbReference type="GO" id="GO:0008408">
    <property type="term" value="F:3'-5' exonuclease activity"/>
    <property type="evidence" value="ECO:0007669"/>
    <property type="project" value="InterPro"/>
</dbReference>
<proteinExistence type="inferred from homology"/>
<evidence type="ECO:0000313" key="11">
    <source>
        <dbReference type="Proteomes" id="UP000813420"/>
    </source>
</evidence>
<dbReference type="InterPro" id="IPR004843">
    <property type="entry name" value="Calcineurin-like_PHP"/>
</dbReference>
<protein>
    <recommendedName>
        <fullName evidence="3 7">Nuclease SbcCD subunit D</fullName>
    </recommendedName>
</protein>
<evidence type="ECO:0000259" key="9">
    <source>
        <dbReference type="Pfam" id="PF12320"/>
    </source>
</evidence>
<dbReference type="CDD" id="cd00840">
    <property type="entry name" value="MPP_Mre11_N"/>
    <property type="match status" value="1"/>
</dbReference>
<dbReference type="Pfam" id="PF12320">
    <property type="entry name" value="SbcD_C"/>
    <property type="match status" value="1"/>
</dbReference>
<evidence type="ECO:0000313" key="10">
    <source>
        <dbReference type="EMBL" id="HJH49885.1"/>
    </source>
</evidence>
<dbReference type="SUPFAM" id="SSF56300">
    <property type="entry name" value="Metallo-dependent phosphatases"/>
    <property type="match status" value="1"/>
</dbReference>
<reference evidence="10" key="1">
    <citation type="journal article" date="2021" name="PeerJ">
        <title>Extensive microbial diversity within the chicken gut microbiome revealed by metagenomics and culture.</title>
        <authorList>
            <person name="Gilroy R."/>
            <person name="Ravi A."/>
            <person name="Getino M."/>
            <person name="Pursley I."/>
            <person name="Horton D.L."/>
            <person name="Alikhan N.F."/>
            <person name="Baker D."/>
            <person name="Gharbi K."/>
            <person name="Hall N."/>
            <person name="Watson M."/>
            <person name="Adriaenssens E.M."/>
            <person name="Foster-Nyarko E."/>
            <person name="Jarju S."/>
            <person name="Secka A."/>
            <person name="Antonio M."/>
            <person name="Oren A."/>
            <person name="Chaudhuri R.R."/>
            <person name="La Ragione R."/>
            <person name="Hildebrand F."/>
            <person name="Pallen M.J."/>
        </authorList>
    </citation>
    <scope>NUCLEOTIDE SEQUENCE</scope>
    <source>
        <strain evidence="10">USAMLcec4-12693</strain>
    </source>
</reference>
<feature type="domain" description="Calcineurin-like phosphoesterase" evidence="8">
    <location>
        <begin position="1"/>
        <end position="128"/>
    </location>
</feature>
<evidence type="ECO:0000256" key="7">
    <source>
        <dbReference type="RuleBase" id="RU363069"/>
    </source>
</evidence>
<accession>A0A9D2VY31</accession>
<keyword evidence="7" id="KW-0255">Endonuclease</keyword>
<comment type="similarity">
    <text evidence="1 7">Belongs to the SbcD family.</text>
</comment>
<dbReference type="AlphaFoldDB" id="A0A9D2VY31"/>
<comment type="caution">
    <text evidence="10">The sequence shown here is derived from an EMBL/GenBank/DDBJ whole genome shotgun (WGS) entry which is preliminary data.</text>
</comment>
<organism evidence="10 11">
    <name type="scientific">Merdimonas faecis</name>
    <dbReference type="NCBI Taxonomy" id="1653435"/>
    <lineage>
        <taxon>Bacteria</taxon>
        <taxon>Bacillati</taxon>
        <taxon>Bacillota</taxon>
        <taxon>Clostridia</taxon>
        <taxon>Lachnospirales</taxon>
        <taxon>Lachnospiraceae</taxon>
        <taxon>Merdimonas</taxon>
    </lineage>
</organism>
<feature type="domain" description="Nuclease SbcCD subunit D C-terminal" evidence="9">
    <location>
        <begin position="269"/>
        <end position="358"/>
    </location>
</feature>
<keyword evidence="7" id="KW-0233">DNA recombination</keyword>
<reference evidence="10" key="2">
    <citation type="submission" date="2021-09" db="EMBL/GenBank/DDBJ databases">
        <authorList>
            <person name="Gilroy R."/>
        </authorList>
    </citation>
    <scope>NUCLEOTIDE SEQUENCE</scope>
    <source>
        <strain evidence="10">USAMLcec4-12693</strain>
    </source>
</reference>
<dbReference type="Proteomes" id="UP000813420">
    <property type="component" value="Unassembled WGS sequence"/>
</dbReference>
<dbReference type="Pfam" id="PF00149">
    <property type="entry name" value="Metallophos"/>
    <property type="match status" value="1"/>
</dbReference>
<evidence type="ECO:0000256" key="4">
    <source>
        <dbReference type="ARBA" id="ARBA00022722"/>
    </source>
</evidence>
<sequence length="381" mass="43742">MKFFHLSDLHIGKQLHHYSLREDQREILGQVTEYARQLHPDAILIAGDVYDKSVPSAEAVRLWDEFLTGLSRISPRIPILIISGNHDSAERLQYASALLKGQKIYLAGEVTEQGMTRVTLTDEYGDVTFYLLPFIKPSHVRHLFPGEEPETYTEAVEKLIRNQNIDFINKRNVLISHQFYRGISDPETCDSEIFSVGGLDQVDASVIRKFDYAALGHLHGAQSVGEEKIRYCGTLLKYSVSEASHQKALHLVTLGEKGDPLKIEKLTLHPLHEVRKKKGTLSELLAEVSPDERNDFISITLTDEEELYKPREQLDQVYSHILEVRIENTRTRRKLEELDETVKIQSPAEAFGEFYQKMQGTRMSEEEERFMDEIFEQVKGE</sequence>
<evidence type="ECO:0000256" key="6">
    <source>
        <dbReference type="ARBA" id="ARBA00022839"/>
    </source>
</evidence>
<evidence type="ECO:0000256" key="2">
    <source>
        <dbReference type="ARBA" id="ARBA00011322"/>
    </source>
</evidence>